<protein>
    <recommendedName>
        <fullName evidence="4">GRAM domain-containing protein</fullName>
    </recommendedName>
</protein>
<dbReference type="Gene3D" id="2.30.29.30">
    <property type="entry name" value="Pleckstrin-homology domain (PH domain)/Phosphotyrosine-binding domain (PTB)"/>
    <property type="match status" value="1"/>
</dbReference>
<dbReference type="EMBL" id="JAWXVI010000001">
    <property type="protein sequence ID" value="MDX6187953.1"/>
    <property type="molecule type" value="Genomic_DNA"/>
</dbReference>
<gene>
    <name evidence="2" type="ORF">SGQ83_01205</name>
</gene>
<organism evidence="2 3">
    <name type="scientific">Flavobacterium cupriresistens</name>
    <dbReference type="NCBI Taxonomy" id="2893885"/>
    <lineage>
        <taxon>Bacteria</taxon>
        <taxon>Pseudomonadati</taxon>
        <taxon>Bacteroidota</taxon>
        <taxon>Flavobacteriia</taxon>
        <taxon>Flavobacteriales</taxon>
        <taxon>Flavobacteriaceae</taxon>
        <taxon>Flavobacterium</taxon>
    </lineage>
</organism>
<keyword evidence="3" id="KW-1185">Reference proteome</keyword>
<feature type="transmembrane region" description="Helical" evidence="1">
    <location>
        <begin position="29"/>
        <end position="47"/>
    </location>
</feature>
<evidence type="ECO:0008006" key="4">
    <source>
        <dbReference type="Google" id="ProtNLM"/>
    </source>
</evidence>
<sequence>MKIKYSILSGLIFAIIMFTYLAYTVKIDIAIIVSVFILVLSPILFYFKIFSKIDFSIKFQDIDKQLVIYHGMTNHFKDGIAVGGTLYLMSDRLIFQTNLINYIKRHEQIILLNQIEVVEFVKTMGLVSNGILIKNKNSQEEQFVVNKREVWKEHIEKYLVSDSRH</sequence>
<reference evidence="2 3" key="1">
    <citation type="submission" date="2023-11" db="EMBL/GenBank/DDBJ databases">
        <title>Unpublished Manusciprt.</title>
        <authorList>
            <person name="Saticioglu I.B."/>
            <person name="Ay H."/>
            <person name="Ajmi N."/>
            <person name="Altun S."/>
            <person name="Duman M."/>
        </authorList>
    </citation>
    <scope>NUCLEOTIDE SEQUENCE [LARGE SCALE GENOMIC DNA]</scope>
    <source>
        <strain evidence="2 3">Fl-318</strain>
    </source>
</reference>
<keyword evidence="1" id="KW-0472">Membrane</keyword>
<proteinExistence type="predicted"/>
<feature type="transmembrane region" description="Helical" evidence="1">
    <location>
        <begin position="7"/>
        <end position="23"/>
    </location>
</feature>
<evidence type="ECO:0000313" key="3">
    <source>
        <dbReference type="Proteomes" id="UP001273350"/>
    </source>
</evidence>
<accession>A0ABU4R7E3</accession>
<keyword evidence="1" id="KW-1133">Transmembrane helix</keyword>
<comment type="caution">
    <text evidence="2">The sequence shown here is derived from an EMBL/GenBank/DDBJ whole genome shotgun (WGS) entry which is preliminary data.</text>
</comment>
<dbReference type="InterPro" id="IPR011993">
    <property type="entry name" value="PH-like_dom_sf"/>
</dbReference>
<evidence type="ECO:0000313" key="2">
    <source>
        <dbReference type="EMBL" id="MDX6187953.1"/>
    </source>
</evidence>
<dbReference type="RefSeq" id="WP_230002634.1">
    <property type="nucleotide sequence ID" value="NZ_CP087134.1"/>
</dbReference>
<name>A0ABU4R7E3_9FLAO</name>
<evidence type="ECO:0000256" key="1">
    <source>
        <dbReference type="SAM" id="Phobius"/>
    </source>
</evidence>
<dbReference type="Proteomes" id="UP001273350">
    <property type="component" value="Unassembled WGS sequence"/>
</dbReference>
<keyword evidence="1" id="KW-0812">Transmembrane</keyword>